<proteinExistence type="predicted"/>
<evidence type="ECO:0000313" key="1">
    <source>
        <dbReference type="EMBL" id="GIY37567.1"/>
    </source>
</evidence>
<sequence length="78" mass="9352">MDYYFLPFFHFQVIILNIQPAVKEDSSTIIPRVNFQQDMQEEVITLKRYQLNELCSGKISLKQRERNPQTIIKICYLI</sequence>
<evidence type="ECO:0000313" key="2">
    <source>
        <dbReference type="EMBL" id="GIY42435.1"/>
    </source>
</evidence>
<evidence type="ECO:0000313" key="3">
    <source>
        <dbReference type="Proteomes" id="UP001054837"/>
    </source>
</evidence>
<accession>A0AAV4T836</accession>
<protein>
    <submittedName>
        <fullName evidence="2">Uncharacterized protein</fullName>
    </submittedName>
</protein>
<gene>
    <name evidence="1" type="ORF">CDAR_222531</name>
    <name evidence="2" type="ORF">CDAR_298761</name>
</gene>
<dbReference type="EMBL" id="BPLQ01009200">
    <property type="protein sequence ID" value="GIY42435.1"/>
    <property type="molecule type" value="Genomic_DNA"/>
</dbReference>
<dbReference type="Proteomes" id="UP001054837">
    <property type="component" value="Unassembled WGS sequence"/>
</dbReference>
<reference evidence="2 3" key="1">
    <citation type="submission" date="2021-06" db="EMBL/GenBank/DDBJ databases">
        <title>Caerostris darwini draft genome.</title>
        <authorList>
            <person name="Kono N."/>
            <person name="Arakawa K."/>
        </authorList>
    </citation>
    <scope>NUCLEOTIDE SEQUENCE [LARGE SCALE GENOMIC DNA]</scope>
</reference>
<keyword evidence="3" id="KW-1185">Reference proteome</keyword>
<name>A0AAV4T836_9ARAC</name>
<dbReference type="EMBL" id="BPLQ01008461">
    <property type="protein sequence ID" value="GIY37567.1"/>
    <property type="molecule type" value="Genomic_DNA"/>
</dbReference>
<comment type="caution">
    <text evidence="2">The sequence shown here is derived from an EMBL/GenBank/DDBJ whole genome shotgun (WGS) entry which is preliminary data.</text>
</comment>
<organism evidence="2 3">
    <name type="scientific">Caerostris darwini</name>
    <dbReference type="NCBI Taxonomy" id="1538125"/>
    <lineage>
        <taxon>Eukaryota</taxon>
        <taxon>Metazoa</taxon>
        <taxon>Ecdysozoa</taxon>
        <taxon>Arthropoda</taxon>
        <taxon>Chelicerata</taxon>
        <taxon>Arachnida</taxon>
        <taxon>Araneae</taxon>
        <taxon>Araneomorphae</taxon>
        <taxon>Entelegynae</taxon>
        <taxon>Araneoidea</taxon>
        <taxon>Araneidae</taxon>
        <taxon>Caerostris</taxon>
    </lineage>
</organism>
<dbReference type="AlphaFoldDB" id="A0AAV4T836"/>